<reference evidence="3 4" key="1">
    <citation type="submission" date="2014-06" db="EMBL/GenBank/DDBJ databases">
        <title>Evolutionary Origins and Diversification of the Mycorrhizal Mutualists.</title>
        <authorList>
            <consortium name="DOE Joint Genome Institute"/>
            <consortium name="Mycorrhizal Genomics Consortium"/>
            <person name="Kohler A."/>
            <person name="Kuo A."/>
            <person name="Nagy L.G."/>
            <person name="Floudas D."/>
            <person name="Copeland A."/>
            <person name="Barry K.W."/>
            <person name="Cichocki N."/>
            <person name="Veneault-Fourrey C."/>
            <person name="LaButti K."/>
            <person name="Lindquist E.A."/>
            <person name="Lipzen A."/>
            <person name="Lundell T."/>
            <person name="Morin E."/>
            <person name="Murat C."/>
            <person name="Riley R."/>
            <person name="Ohm R."/>
            <person name="Sun H."/>
            <person name="Tunlid A."/>
            <person name="Henrissat B."/>
            <person name="Grigoriev I.V."/>
            <person name="Hibbett D.S."/>
            <person name="Martin F."/>
        </authorList>
    </citation>
    <scope>NUCLEOTIDE SEQUENCE [LARGE SCALE GENOMIC DNA]</scope>
    <source>
        <strain evidence="3 4">FD-325 SS-3</strain>
    </source>
</reference>
<dbReference type="Proteomes" id="UP000053263">
    <property type="component" value="Unassembled WGS sequence"/>
</dbReference>
<evidence type="ECO:0000256" key="1">
    <source>
        <dbReference type="SAM" id="Phobius"/>
    </source>
</evidence>
<dbReference type="PANTHER" id="PTHR40465:SF1">
    <property type="entry name" value="DUF6534 DOMAIN-CONTAINING PROTEIN"/>
    <property type="match status" value="1"/>
</dbReference>
<evidence type="ECO:0000259" key="2">
    <source>
        <dbReference type="Pfam" id="PF20152"/>
    </source>
</evidence>
<dbReference type="EMBL" id="KN832568">
    <property type="protein sequence ID" value="KII85308.1"/>
    <property type="molecule type" value="Genomic_DNA"/>
</dbReference>
<feature type="transmembrane region" description="Helical" evidence="1">
    <location>
        <begin position="124"/>
        <end position="146"/>
    </location>
</feature>
<evidence type="ECO:0000313" key="4">
    <source>
        <dbReference type="Proteomes" id="UP000053263"/>
    </source>
</evidence>
<organism evidence="3 4">
    <name type="scientific">Plicaturopsis crispa FD-325 SS-3</name>
    <dbReference type="NCBI Taxonomy" id="944288"/>
    <lineage>
        <taxon>Eukaryota</taxon>
        <taxon>Fungi</taxon>
        <taxon>Dikarya</taxon>
        <taxon>Basidiomycota</taxon>
        <taxon>Agaricomycotina</taxon>
        <taxon>Agaricomycetes</taxon>
        <taxon>Agaricomycetidae</taxon>
        <taxon>Amylocorticiales</taxon>
        <taxon>Amylocorticiaceae</taxon>
        <taxon>Plicatura</taxon>
        <taxon>Plicaturopsis crispa</taxon>
    </lineage>
</organism>
<sequence>MSDPIGLTRTDLALLLAPYLLGVLFNWALLGCLSVQMYLYSLSNVDDGWGLKSLVYGVYALDILQTAFATYNAWMQLVWSPGGFETAFEFAWSIGGVEIIAGIISCTVQCFFARRIWILKRTRIMHGIVLCITVLAFLQCSSSIAYPTFDVDSHKKVVTLTIWLGGSFLCDILIAGSMLHILREARSRTAIRATESTLTKLIVLTVQTGFITAFMAAIQLIIYVLRTNGPLPANQYDYVSMFMLGELYANVLMATLNARTAVVRSGSGDEVNTFGAKSSQGIAFRVELGDVGRTVGSSVVGHGVVGDERVAISKHSNSGHSV</sequence>
<keyword evidence="1" id="KW-0812">Transmembrane</keyword>
<dbReference type="InterPro" id="IPR045339">
    <property type="entry name" value="DUF6534"/>
</dbReference>
<accession>A0A0C9TAI0</accession>
<feature type="domain" description="DUF6534" evidence="2">
    <location>
        <begin position="167"/>
        <end position="260"/>
    </location>
</feature>
<dbReference type="PANTHER" id="PTHR40465">
    <property type="entry name" value="CHROMOSOME 1, WHOLE GENOME SHOTGUN SEQUENCE"/>
    <property type="match status" value="1"/>
</dbReference>
<feature type="transmembrane region" description="Helical" evidence="1">
    <location>
        <begin position="54"/>
        <end position="74"/>
    </location>
</feature>
<feature type="transmembrane region" description="Helical" evidence="1">
    <location>
        <begin position="90"/>
        <end position="112"/>
    </location>
</feature>
<keyword evidence="1" id="KW-1133">Transmembrane helix</keyword>
<dbReference type="AlphaFoldDB" id="A0A0C9TAI0"/>
<feature type="transmembrane region" description="Helical" evidence="1">
    <location>
        <begin position="201"/>
        <end position="226"/>
    </location>
</feature>
<keyword evidence="4" id="KW-1185">Reference proteome</keyword>
<feature type="transmembrane region" description="Helical" evidence="1">
    <location>
        <begin position="158"/>
        <end position="181"/>
    </location>
</feature>
<feature type="transmembrane region" description="Helical" evidence="1">
    <location>
        <begin position="12"/>
        <end position="33"/>
    </location>
</feature>
<name>A0A0C9TAI0_PLICR</name>
<evidence type="ECO:0000313" key="3">
    <source>
        <dbReference type="EMBL" id="KII85308.1"/>
    </source>
</evidence>
<dbReference type="Pfam" id="PF20152">
    <property type="entry name" value="DUF6534"/>
    <property type="match status" value="1"/>
</dbReference>
<dbReference type="OrthoDB" id="3223377at2759"/>
<gene>
    <name evidence="3" type="ORF">PLICRDRAFT_701456</name>
</gene>
<dbReference type="HOGENOM" id="CLU_046025_2_1_1"/>
<feature type="transmembrane region" description="Helical" evidence="1">
    <location>
        <begin position="238"/>
        <end position="256"/>
    </location>
</feature>
<keyword evidence="1" id="KW-0472">Membrane</keyword>
<proteinExistence type="predicted"/>
<protein>
    <recommendedName>
        <fullName evidence="2">DUF6534 domain-containing protein</fullName>
    </recommendedName>
</protein>